<dbReference type="Gene3D" id="2.120.10.30">
    <property type="entry name" value="TolB, C-terminal domain"/>
    <property type="match status" value="1"/>
</dbReference>
<proteinExistence type="predicted"/>
<dbReference type="PANTHER" id="PTHR47064">
    <property type="entry name" value="PUTATIVE (AFU_ORTHOLOGUE AFUA_1G08990)-RELATED"/>
    <property type="match status" value="1"/>
</dbReference>
<gene>
    <name evidence="1" type="ORF">EV356DRAFT_512884</name>
</gene>
<evidence type="ECO:0000313" key="1">
    <source>
        <dbReference type="EMBL" id="KAF2236678.1"/>
    </source>
</evidence>
<organism evidence="1 2">
    <name type="scientific">Viridothelium virens</name>
    <name type="common">Speckled blister lichen</name>
    <name type="synonym">Trypethelium virens</name>
    <dbReference type="NCBI Taxonomy" id="1048519"/>
    <lineage>
        <taxon>Eukaryota</taxon>
        <taxon>Fungi</taxon>
        <taxon>Dikarya</taxon>
        <taxon>Ascomycota</taxon>
        <taxon>Pezizomycotina</taxon>
        <taxon>Dothideomycetes</taxon>
        <taxon>Dothideomycetes incertae sedis</taxon>
        <taxon>Trypetheliales</taxon>
        <taxon>Trypetheliaceae</taxon>
        <taxon>Viridothelium</taxon>
    </lineage>
</organism>
<evidence type="ECO:0008006" key="3">
    <source>
        <dbReference type="Google" id="ProtNLM"/>
    </source>
</evidence>
<reference evidence="1" key="1">
    <citation type="journal article" date="2020" name="Stud. Mycol.">
        <title>101 Dothideomycetes genomes: a test case for predicting lifestyles and emergence of pathogens.</title>
        <authorList>
            <person name="Haridas S."/>
            <person name="Albert R."/>
            <person name="Binder M."/>
            <person name="Bloem J."/>
            <person name="Labutti K."/>
            <person name="Salamov A."/>
            <person name="Andreopoulos B."/>
            <person name="Baker S."/>
            <person name="Barry K."/>
            <person name="Bills G."/>
            <person name="Bluhm B."/>
            <person name="Cannon C."/>
            <person name="Castanera R."/>
            <person name="Culley D."/>
            <person name="Daum C."/>
            <person name="Ezra D."/>
            <person name="Gonzalez J."/>
            <person name="Henrissat B."/>
            <person name="Kuo A."/>
            <person name="Liang C."/>
            <person name="Lipzen A."/>
            <person name="Lutzoni F."/>
            <person name="Magnuson J."/>
            <person name="Mondo S."/>
            <person name="Nolan M."/>
            <person name="Ohm R."/>
            <person name="Pangilinan J."/>
            <person name="Park H.-J."/>
            <person name="Ramirez L."/>
            <person name="Alfaro M."/>
            <person name="Sun H."/>
            <person name="Tritt A."/>
            <person name="Yoshinaga Y."/>
            <person name="Zwiers L.-H."/>
            <person name="Turgeon B."/>
            <person name="Goodwin S."/>
            <person name="Spatafora J."/>
            <person name="Crous P."/>
            <person name="Grigoriev I."/>
        </authorList>
    </citation>
    <scope>NUCLEOTIDE SEQUENCE</scope>
    <source>
        <strain evidence="1">Tuck. ex Michener</strain>
    </source>
</reference>
<name>A0A6A6HFR6_VIRVR</name>
<protein>
    <recommendedName>
        <fullName evidence="3">SMP-30/Gluconolactonase/LRE-like region domain-containing protein</fullName>
    </recommendedName>
</protein>
<sequence>MDYTSNISLSWISSTHTSDASLNSLLSVATNASFISYSPTFTSLLGPAPQFKLVAACPNQSFAFEAGLWASDRNEVWFTSSSTVYGNQTFVSVLSLQNNTVTTPRFDPPLKGVNGGYYFNKTVYFTTFGTDAGIISIDPHTLSWKTVLNSYYGLQLGFVDDIAWLKQEGERVRLLQYHWQRWGTLQPVIPQSDVQFPNGVRVNAEGTKLYVSDTTSPVLEAGLTKTTFWGSPSIYVYDLVPSTSSPSSPPKPVNKSQFSLVRTGFADGLHLDDSGRVWSAEGDGIWVRASDGEVLGVFDAAPLLAGETVETGGDVAIANFALAGDTLVVLAHSRICTLKLAETIVKGGNLS</sequence>
<dbReference type="OrthoDB" id="423498at2759"/>
<dbReference type="AlphaFoldDB" id="A0A6A6HFR6"/>
<keyword evidence="2" id="KW-1185">Reference proteome</keyword>
<dbReference type="SUPFAM" id="SSF63829">
    <property type="entry name" value="Calcium-dependent phosphotriesterase"/>
    <property type="match status" value="1"/>
</dbReference>
<dbReference type="EMBL" id="ML991784">
    <property type="protein sequence ID" value="KAF2236678.1"/>
    <property type="molecule type" value="Genomic_DNA"/>
</dbReference>
<accession>A0A6A6HFR6</accession>
<dbReference type="InterPro" id="IPR052988">
    <property type="entry name" value="Oryzine_lactonohydrolase"/>
</dbReference>
<dbReference type="PANTHER" id="PTHR47064:SF2">
    <property type="entry name" value="SMP-30_GLUCONOLACTONASE_LRE-LIKE REGION DOMAIN-CONTAINING PROTEIN-RELATED"/>
    <property type="match status" value="1"/>
</dbReference>
<evidence type="ECO:0000313" key="2">
    <source>
        <dbReference type="Proteomes" id="UP000800092"/>
    </source>
</evidence>
<dbReference type="Proteomes" id="UP000800092">
    <property type="component" value="Unassembled WGS sequence"/>
</dbReference>
<dbReference type="InterPro" id="IPR011042">
    <property type="entry name" value="6-blade_b-propeller_TolB-like"/>
</dbReference>